<feature type="domain" description="HTH tetR-type" evidence="3">
    <location>
        <begin position="14"/>
        <end position="74"/>
    </location>
</feature>
<dbReference type="PROSITE" id="PS50977">
    <property type="entry name" value="HTH_TETR_2"/>
    <property type="match status" value="1"/>
</dbReference>
<gene>
    <name evidence="4" type="ORF">ACFFQA_29975</name>
</gene>
<proteinExistence type="predicted"/>
<dbReference type="Gene3D" id="1.10.357.10">
    <property type="entry name" value="Tetracycline Repressor, domain 2"/>
    <property type="match status" value="1"/>
</dbReference>
<sequence>MAELPTDVWRNLPAAKRDRVLAAALDEFAAVGYSRGSLNVISREAGVAKGSLFQYFTDKLDLFATVAEVVSARVRTGIEPRIDEIRAAQRQPDFAEFLVAALDLWVRWFAEHPVDRGVTAATNLEMDPDVRAAVRDVAHRHYLEVLRPLVVAAVERGEVHGDPEVLLAWLLMLLPHLALAPFLPGLDPVLGLHGASPDEIRDTARRLLAPLLGGKA</sequence>
<dbReference type="Proteomes" id="UP001589693">
    <property type="component" value="Unassembled WGS sequence"/>
</dbReference>
<dbReference type="EMBL" id="JBHLZU010000026">
    <property type="protein sequence ID" value="MFB9908181.1"/>
    <property type="molecule type" value="Genomic_DNA"/>
</dbReference>
<name>A0ABV6A4U0_9PSEU</name>
<dbReference type="PANTHER" id="PTHR30055">
    <property type="entry name" value="HTH-TYPE TRANSCRIPTIONAL REGULATOR RUTR"/>
    <property type="match status" value="1"/>
</dbReference>
<dbReference type="InterPro" id="IPR050109">
    <property type="entry name" value="HTH-type_TetR-like_transc_reg"/>
</dbReference>
<protein>
    <submittedName>
        <fullName evidence="4">TetR/AcrR family transcriptional regulator</fullName>
    </submittedName>
</protein>
<dbReference type="PRINTS" id="PR00455">
    <property type="entry name" value="HTHTETR"/>
</dbReference>
<evidence type="ECO:0000259" key="3">
    <source>
        <dbReference type="PROSITE" id="PS50977"/>
    </source>
</evidence>
<dbReference type="PANTHER" id="PTHR30055:SF226">
    <property type="entry name" value="HTH-TYPE TRANSCRIPTIONAL REGULATOR PKSA"/>
    <property type="match status" value="1"/>
</dbReference>
<dbReference type="SUPFAM" id="SSF48498">
    <property type="entry name" value="Tetracyclin repressor-like, C-terminal domain"/>
    <property type="match status" value="1"/>
</dbReference>
<organism evidence="4 5">
    <name type="scientific">Allokutzneria oryzae</name>
    <dbReference type="NCBI Taxonomy" id="1378989"/>
    <lineage>
        <taxon>Bacteria</taxon>
        <taxon>Bacillati</taxon>
        <taxon>Actinomycetota</taxon>
        <taxon>Actinomycetes</taxon>
        <taxon>Pseudonocardiales</taxon>
        <taxon>Pseudonocardiaceae</taxon>
        <taxon>Allokutzneria</taxon>
    </lineage>
</organism>
<dbReference type="InterPro" id="IPR036271">
    <property type="entry name" value="Tet_transcr_reg_TetR-rel_C_sf"/>
</dbReference>
<dbReference type="Pfam" id="PF00440">
    <property type="entry name" value="TetR_N"/>
    <property type="match status" value="1"/>
</dbReference>
<dbReference type="InterPro" id="IPR023772">
    <property type="entry name" value="DNA-bd_HTH_TetR-type_CS"/>
</dbReference>
<keyword evidence="5" id="KW-1185">Reference proteome</keyword>
<dbReference type="SUPFAM" id="SSF46689">
    <property type="entry name" value="Homeodomain-like"/>
    <property type="match status" value="1"/>
</dbReference>
<reference evidence="4 5" key="1">
    <citation type="submission" date="2024-09" db="EMBL/GenBank/DDBJ databases">
        <authorList>
            <person name="Sun Q."/>
            <person name="Mori K."/>
        </authorList>
    </citation>
    <scope>NUCLEOTIDE SEQUENCE [LARGE SCALE GENOMIC DNA]</scope>
    <source>
        <strain evidence="4 5">TBRC 7907</strain>
    </source>
</reference>
<evidence type="ECO:0000256" key="1">
    <source>
        <dbReference type="ARBA" id="ARBA00023125"/>
    </source>
</evidence>
<evidence type="ECO:0000256" key="2">
    <source>
        <dbReference type="PROSITE-ProRule" id="PRU00335"/>
    </source>
</evidence>
<dbReference type="RefSeq" id="WP_377859613.1">
    <property type="nucleotide sequence ID" value="NZ_JBHLZU010000026.1"/>
</dbReference>
<dbReference type="PROSITE" id="PS01081">
    <property type="entry name" value="HTH_TETR_1"/>
    <property type="match status" value="1"/>
</dbReference>
<dbReference type="InterPro" id="IPR009057">
    <property type="entry name" value="Homeodomain-like_sf"/>
</dbReference>
<comment type="caution">
    <text evidence="4">The sequence shown here is derived from an EMBL/GenBank/DDBJ whole genome shotgun (WGS) entry which is preliminary data.</text>
</comment>
<dbReference type="InterPro" id="IPR001647">
    <property type="entry name" value="HTH_TetR"/>
</dbReference>
<keyword evidence="1 2" id="KW-0238">DNA-binding</keyword>
<evidence type="ECO:0000313" key="4">
    <source>
        <dbReference type="EMBL" id="MFB9908181.1"/>
    </source>
</evidence>
<accession>A0ABV6A4U0</accession>
<feature type="DNA-binding region" description="H-T-H motif" evidence="2">
    <location>
        <begin position="37"/>
        <end position="56"/>
    </location>
</feature>
<evidence type="ECO:0000313" key="5">
    <source>
        <dbReference type="Proteomes" id="UP001589693"/>
    </source>
</evidence>